<evidence type="ECO:0000313" key="4">
    <source>
        <dbReference type="Proteomes" id="UP000058613"/>
    </source>
</evidence>
<proteinExistence type="predicted"/>
<keyword evidence="1" id="KW-0175">Coiled coil</keyword>
<dbReference type="RefSeq" id="WP_055409299.1">
    <property type="nucleotide sequence ID" value="NZ_CP013011.1"/>
</dbReference>
<accession>A0A0P0N4Q7</accession>
<reference evidence="2 4" key="1">
    <citation type="submission" date="2015-10" db="EMBL/GenBank/DDBJ databases">
        <title>Complete genome sequence of hyperthermophilic archaeon Pyrodictium delaneyi Su06.</title>
        <authorList>
            <person name="Jung J.-H."/>
            <person name="Lin J."/>
            <person name="Holden J.F."/>
            <person name="Park C.-S."/>
        </authorList>
    </citation>
    <scope>NUCLEOTIDE SEQUENCE [LARGE SCALE GENOMIC DNA]</scope>
    <source>
        <strain evidence="2 4">Su06</strain>
    </source>
</reference>
<feature type="coiled-coil region" evidence="1">
    <location>
        <begin position="62"/>
        <end position="100"/>
    </location>
</feature>
<gene>
    <name evidence="3" type="ORF">Pdsh_10190</name>
    <name evidence="2" type="ORF">Pyrde_1326</name>
</gene>
<dbReference type="Proteomes" id="UP000196694">
    <property type="component" value="Unassembled WGS sequence"/>
</dbReference>
<evidence type="ECO:0000256" key="1">
    <source>
        <dbReference type="SAM" id="Coils"/>
    </source>
</evidence>
<reference evidence="3 5" key="2">
    <citation type="submission" date="2017-05" db="EMBL/GenBank/DDBJ databases">
        <title>The draft genome of the hyperthermophilic archaeon 'Pyrodictium delaneyi strain Hulk', an iron and nitrate reducer, reveals the capacity for sulfate reduction.</title>
        <authorList>
            <person name="Demey L.M."/>
            <person name="Miller C."/>
            <person name="Manzella M."/>
            <person name="Reguera G."/>
            <person name="Kashefi K."/>
        </authorList>
    </citation>
    <scope>NUCLEOTIDE SEQUENCE [LARGE SCALE GENOMIC DNA]</scope>
    <source>
        <strain evidence="3 5">Hulk</strain>
    </source>
</reference>
<dbReference type="EMBL" id="NCQP01000009">
    <property type="protein sequence ID" value="OWJ53799.1"/>
    <property type="molecule type" value="Genomic_DNA"/>
</dbReference>
<dbReference type="Proteomes" id="UP000058613">
    <property type="component" value="Chromosome"/>
</dbReference>
<dbReference type="EMBL" id="CP013011">
    <property type="protein sequence ID" value="ALL01372.1"/>
    <property type="molecule type" value="Genomic_DNA"/>
</dbReference>
<dbReference type="AlphaFoldDB" id="A0A0P0N4Q7"/>
<evidence type="ECO:0000313" key="3">
    <source>
        <dbReference type="EMBL" id="OWJ53799.1"/>
    </source>
</evidence>
<dbReference type="STRING" id="1273541.Pyrde_1326"/>
<protein>
    <submittedName>
        <fullName evidence="2">Uncharacterized protein</fullName>
    </submittedName>
</protein>
<name>A0A0P0N4Q7_9CREN</name>
<keyword evidence="5" id="KW-1185">Reference proteome</keyword>
<dbReference type="KEGG" id="pdl:Pyrde_1326"/>
<organism evidence="2 4">
    <name type="scientific">Pyrodictium delaneyi</name>
    <dbReference type="NCBI Taxonomy" id="1273541"/>
    <lineage>
        <taxon>Archaea</taxon>
        <taxon>Thermoproteota</taxon>
        <taxon>Thermoprotei</taxon>
        <taxon>Desulfurococcales</taxon>
        <taxon>Pyrodictiaceae</taxon>
        <taxon>Pyrodictium</taxon>
    </lineage>
</organism>
<sequence>MQQSEFEKDVETIAELDRAVARIREARSELEKRAISEAHRIGRTMYRRIVEEARRFLEDWALEEVRRHQQQLEERRTTLSRRIEEMKRRAEARLEEAARLIVRETTGIEV</sequence>
<evidence type="ECO:0000313" key="2">
    <source>
        <dbReference type="EMBL" id="ALL01372.1"/>
    </source>
</evidence>
<evidence type="ECO:0000313" key="5">
    <source>
        <dbReference type="Proteomes" id="UP000196694"/>
    </source>
</evidence>
<dbReference type="GeneID" id="26099668"/>